<dbReference type="eggNOG" id="ENOG502QU1D">
    <property type="taxonomic scope" value="Eukaryota"/>
</dbReference>
<dbReference type="CDD" id="cd12148">
    <property type="entry name" value="fungal_TF_MHR"/>
    <property type="match status" value="1"/>
</dbReference>
<dbReference type="GO" id="GO:0000981">
    <property type="term" value="F:DNA-binding transcription factor activity, RNA polymerase II-specific"/>
    <property type="evidence" value="ECO:0007669"/>
    <property type="project" value="InterPro"/>
</dbReference>
<proteinExistence type="predicted"/>
<dbReference type="PROSITE" id="PS00463">
    <property type="entry name" value="ZN2_CY6_FUNGAL_1"/>
    <property type="match status" value="1"/>
</dbReference>
<dbReference type="InterPro" id="IPR007219">
    <property type="entry name" value="XnlR_reg_dom"/>
</dbReference>
<dbReference type="VEuPathDB" id="FungiDB:JI435_111250"/>
<feature type="region of interest" description="Disordered" evidence="6">
    <location>
        <begin position="104"/>
        <end position="127"/>
    </location>
</feature>
<evidence type="ECO:0000256" key="1">
    <source>
        <dbReference type="ARBA" id="ARBA00004123"/>
    </source>
</evidence>
<keyword evidence="4" id="KW-0804">Transcription</keyword>
<dbReference type="InterPro" id="IPR001138">
    <property type="entry name" value="Zn2Cys6_DnaBD"/>
</dbReference>
<accession>Q0UAT9</accession>
<dbReference type="EMBL" id="CH445342">
    <property type="protein sequence ID" value="EAT81624.2"/>
    <property type="molecule type" value="Genomic_DNA"/>
</dbReference>
<dbReference type="GO" id="GO:0003677">
    <property type="term" value="F:DNA binding"/>
    <property type="evidence" value="ECO:0007669"/>
    <property type="project" value="InterPro"/>
</dbReference>
<feature type="compositionally biased region" description="Polar residues" evidence="6">
    <location>
        <begin position="108"/>
        <end position="117"/>
    </location>
</feature>
<dbReference type="Pfam" id="PF00172">
    <property type="entry name" value="Zn_clus"/>
    <property type="match status" value="1"/>
</dbReference>
<evidence type="ECO:0000256" key="4">
    <source>
        <dbReference type="ARBA" id="ARBA00023163"/>
    </source>
</evidence>
<dbReference type="Gene3D" id="4.10.240.10">
    <property type="entry name" value="Zn(2)-C6 fungal-type DNA-binding domain"/>
    <property type="match status" value="1"/>
</dbReference>
<dbReference type="RefSeq" id="XP_001801374.1">
    <property type="nucleotide sequence ID" value="XM_001801322.1"/>
</dbReference>
<dbReference type="SMART" id="SM00066">
    <property type="entry name" value="GAL4"/>
    <property type="match status" value="1"/>
</dbReference>
<dbReference type="HOGENOM" id="CLU_008335_0_0_1"/>
<evidence type="ECO:0000313" key="9">
    <source>
        <dbReference type="Proteomes" id="UP000001055"/>
    </source>
</evidence>
<evidence type="ECO:0000256" key="2">
    <source>
        <dbReference type="ARBA" id="ARBA00022723"/>
    </source>
</evidence>
<dbReference type="SUPFAM" id="SSF57701">
    <property type="entry name" value="Zn2/Cys6 DNA-binding domain"/>
    <property type="match status" value="1"/>
</dbReference>
<evidence type="ECO:0000256" key="5">
    <source>
        <dbReference type="ARBA" id="ARBA00023242"/>
    </source>
</evidence>
<evidence type="ECO:0000256" key="3">
    <source>
        <dbReference type="ARBA" id="ARBA00023015"/>
    </source>
</evidence>
<sequence>MQGEGLCYVYEDGTYCRAIIDGEPVNPSWGITKAGKPRKRLAQACLTCREKKIKCEPGYPKCHQCAKSQRVCRGKVETLNADTNLKFRKFRPATFASSRDMSIHSVDSDWSGSGNDQGTEDPRGGSYQDHLALQWEQDPYETDPRLTTHLLDLYFLHAGRATYGMFPRRPFMAWVECSRNKSQDHMMLLYTVLAMGSLFSTDPDKRTLGKRFAAIASYAAEKRFGKFTLELCQSRLMLALYSFARGKSQEAWDFCGAGLRAISALKLNTEEGVKELAENSPDHDFGFDRWTFEECCRRTFWSGLLMDRYNGFFGGTLFVISIEDTYVRLPCPDDMYEASTPCDAPFFDEDIFSGRAPVQPRLGLMAYLCLISILWGDVLTFTGRAARRPTSDYERHYETFYAKMYEKLDAWYGMLPPDLQYSPANLDRSMVDGYVGTFVSLHALYHAAIIRLNRHIRVGAMTTEHIRRNLQDSFRHASSFLSMMHSLSPMSRQHRLPATLSSEFIFSTPFPGYALMLSIDVLTSAGTFSNLPKLIETVRTAVSCIDELANFWDSARAQHKAVSNRLDQLTEVAAQERQGVRNGSHGQFWRIDNSLEMAFGKDDAVFNAESHLLFDVVAQLTER</sequence>
<reference evidence="9" key="1">
    <citation type="journal article" date="2007" name="Plant Cell">
        <title>Dothideomycete-plant interactions illuminated by genome sequencing and EST analysis of the wheat pathogen Stagonospora nodorum.</title>
        <authorList>
            <person name="Hane J.K."/>
            <person name="Lowe R.G."/>
            <person name="Solomon P.S."/>
            <person name="Tan K.C."/>
            <person name="Schoch C.L."/>
            <person name="Spatafora J.W."/>
            <person name="Crous P.W."/>
            <person name="Kodira C."/>
            <person name="Birren B.W."/>
            <person name="Galagan J.E."/>
            <person name="Torriani S.F."/>
            <person name="McDonald B.A."/>
            <person name="Oliver R.P."/>
        </authorList>
    </citation>
    <scope>NUCLEOTIDE SEQUENCE [LARGE SCALE GENOMIC DNA]</scope>
    <source>
        <strain evidence="9">SN15 / ATCC MYA-4574 / FGSC 10173</strain>
    </source>
</reference>
<evidence type="ECO:0000259" key="7">
    <source>
        <dbReference type="PROSITE" id="PS50048"/>
    </source>
</evidence>
<keyword evidence="2" id="KW-0479">Metal-binding</keyword>
<dbReference type="Pfam" id="PF04082">
    <property type="entry name" value="Fungal_trans"/>
    <property type="match status" value="1"/>
</dbReference>
<dbReference type="PANTHER" id="PTHR47338:SF11">
    <property type="entry name" value="ZN(II)2CYS6 TRANSCRIPTION FACTOR (EUROFUNG)"/>
    <property type="match status" value="1"/>
</dbReference>
<dbReference type="GO" id="GO:0006351">
    <property type="term" value="P:DNA-templated transcription"/>
    <property type="evidence" value="ECO:0007669"/>
    <property type="project" value="InterPro"/>
</dbReference>
<protein>
    <recommendedName>
        <fullName evidence="7">Zn(2)-C6 fungal-type domain-containing protein</fullName>
    </recommendedName>
</protein>
<dbReference type="InterPro" id="IPR036864">
    <property type="entry name" value="Zn2-C6_fun-type_DNA-bd_sf"/>
</dbReference>
<evidence type="ECO:0000256" key="6">
    <source>
        <dbReference type="SAM" id="MobiDB-lite"/>
    </source>
</evidence>
<dbReference type="GO" id="GO:0008270">
    <property type="term" value="F:zinc ion binding"/>
    <property type="evidence" value="ECO:0007669"/>
    <property type="project" value="InterPro"/>
</dbReference>
<dbReference type="GeneID" id="5978282"/>
<keyword evidence="3" id="KW-0805">Transcription regulation</keyword>
<dbReference type="CDD" id="cd00067">
    <property type="entry name" value="GAL4"/>
    <property type="match status" value="1"/>
</dbReference>
<dbReference type="GO" id="GO:0005634">
    <property type="term" value="C:nucleus"/>
    <property type="evidence" value="ECO:0007669"/>
    <property type="project" value="UniProtKB-SubCell"/>
</dbReference>
<dbReference type="AlphaFoldDB" id="Q0UAT9"/>
<comment type="subcellular location">
    <subcellularLocation>
        <location evidence="1">Nucleus</location>
    </subcellularLocation>
</comment>
<keyword evidence="5" id="KW-0539">Nucleus</keyword>
<dbReference type="PANTHER" id="PTHR47338">
    <property type="entry name" value="ZN(II)2CYS6 TRANSCRIPTION FACTOR (EUROFUNG)-RELATED"/>
    <property type="match status" value="1"/>
</dbReference>
<dbReference type="KEGG" id="pno:SNOG_11125"/>
<gene>
    <name evidence="8" type="ORF">SNOG_11125</name>
</gene>
<dbReference type="InterPro" id="IPR050815">
    <property type="entry name" value="TF_fung"/>
</dbReference>
<evidence type="ECO:0000313" key="8">
    <source>
        <dbReference type="EMBL" id="EAT81624.2"/>
    </source>
</evidence>
<dbReference type="InParanoid" id="Q0UAT9"/>
<organism evidence="8 9">
    <name type="scientific">Phaeosphaeria nodorum (strain SN15 / ATCC MYA-4574 / FGSC 10173)</name>
    <name type="common">Glume blotch fungus</name>
    <name type="synonym">Parastagonospora nodorum</name>
    <dbReference type="NCBI Taxonomy" id="321614"/>
    <lineage>
        <taxon>Eukaryota</taxon>
        <taxon>Fungi</taxon>
        <taxon>Dikarya</taxon>
        <taxon>Ascomycota</taxon>
        <taxon>Pezizomycotina</taxon>
        <taxon>Dothideomycetes</taxon>
        <taxon>Pleosporomycetidae</taxon>
        <taxon>Pleosporales</taxon>
        <taxon>Pleosporineae</taxon>
        <taxon>Phaeosphaeriaceae</taxon>
        <taxon>Parastagonospora</taxon>
    </lineage>
</organism>
<feature type="domain" description="Zn(2)-C6 fungal-type" evidence="7">
    <location>
        <begin position="44"/>
        <end position="72"/>
    </location>
</feature>
<dbReference type="PROSITE" id="PS50048">
    <property type="entry name" value="ZN2_CY6_FUNGAL_2"/>
    <property type="match status" value="1"/>
</dbReference>
<name>Q0UAT9_PHANO</name>
<dbReference type="Proteomes" id="UP000001055">
    <property type="component" value="Unassembled WGS sequence"/>
</dbReference>